<dbReference type="Gene3D" id="3.30.1390.20">
    <property type="entry name" value="Ribosomal protein L30, ferredoxin-like fold domain"/>
    <property type="match status" value="1"/>
</dbReference>
<evidence type="ECO:0000256" key="1">
    <source>
        <dbReference type="ARBA" id="ARBA00007594"/>
    </source>
</evidence>
<organism evidence="4 5">
    <name type="scientific">Powellomyces hirtus</name>
    <dbReference type="NCBI Taxonomy" id="109895"/>
    <lineage>
        <taxon>Eukaryota</taxon>
        <taxon>Fungi</taxon>
        <taxon>Fungi incertae sedis</taxon>
        <taxon>Chytridiomycota</taxon>
        <taxon>Chytridiomycota incertae sedis</taxon>
        <taxon>Chytridiomycetes</taxon>
        <taxon>Spizellomycetales</taxon>
        <taxon>Powellomycetaceae</taxon>
        <taxon>Powellomyces</taxon>
    </lineage>
</organism>
<feature type="domain" description="Large ribosomal subunit protein uL30-like ferredoxin-like fold" evidence="3">
    <location>
        <begin position="127"/>
        <end position="175"/>
    </location>
</feature>
<comment type="similarity">
    <text evidence="1">Belongs to the universal ribosomal protein uL30 family.</text>
</comment>
<dbReference type="EMBL" id="QEAQ01000021">
    <property type="protein sequence ID" value="TPX59821.1"/>
    <property type="molecule type" value="Genomic_DNA"/>
</dbReference>
<feature type="compositionally biased region" description="Polar residues" evidence="2">
    <location>
        <begin position="39"/>
        <end position="55"/>
    </location>
</feature>
<feature type="region of interest" description="Disordered" evidence="2">
    <location>
        <begin position="28"/>
        <end position="56"/>
    </location>
</feature>
<dbReference type="InterPro" id="IPR016082">
    <property type="entry name" value="Ribosomal_uL30_ferredoxin-like"/>
</dbReference>
<accession>A0A507E7X8</accession>
<comment type="caution">
    <text evidence="4">The sequence shown here is derived from an EMBL/GenBank/DDBJ whole genome shotgun (WGS) entry which is preliminary data.</text>
</comment>
<proteinExistence type="inferred from homology"/>
<sequence length="203" mass="22314">MSFTQWFAQPARAIQRCSISTSSAALYPRKPTPKFSPVRPTSEQLAAPPTTQKFTTPHYKRTVPIHIRMGRPRPSRRFITDTDTAIPLPTTFPAGVTSRADLVRPQIPSTPLPITATNPFPYKYYEISLRRSLNGLPATVKKVASAIGLTGRHQVVWRPVSARHAGQILKLRELVAVRLVNEIPSKVESPLGFAKVGNAVGSA</sequence>
<dbReference type="STRING" id="109895.A0A507E7X8"/>
<evidence type="ECO:0000256" key="2">
    <source>
        <dbReference type="SAM" id="MobiDB-lite"/>
    </source>
</evidence>
<dbReference type="SUPFAM" id="SSF55129">
    <property type="entry name" value="Ribosomal protein L30p/L7e"/>
    <property type="match status" value="1"/>
</dbReference>
<evidence type="ECO:0000313" key="4">
    <source>
        <dbReference type="EMBL" id="TPX59821.1"/>
    </source>
</evidence>
<evidence type="ECO:0000259" key="3">
    <source>
        <dbReference type="Pfam" id="PF00327"/>
    </source>
</evidence>
<gene>
    <name evidence="4" type="ORF">PhCBS80983_g02231</name>
</gene>
<dbReference type="AlphaFoldDB" id="A0A507E7X8"/>
<dbReference type="InterPro" id="IPR036919">
    <property type="entry name" value="Ribo_uL30_ferredoxin-like_sf"/>
</dbReference>
<protein>
    <recommendedName>
        <fullName evidence="3">Large ribosomal subunit protein uL30-like ferredoxin-like fold domain-containing protein</fullName>
    </recommendedName>
</protein>
<dbReference type="Proteomes" id="UP000318582">
    <property type="component" value="Unassembled WGS sequence"/>
</dbReference>
<dbReference type="Pfam" id="PF00327">
    <property type="entry name" value="Ribosomal_L30"/>
    <property type="match status" value="1"/>
</dbReference>
<reference evidence="4 5" key="1">
    <citation type="journal article" date="2019" name="Sci. Rep.">
        <title>Comparative genomics of chytrid fungi reveal insights into the obligate biotrophic and pathogenic lifestyle of Synchytrium endobioticum.</title>
        <authorList>
            <person name="van de Vossenberg B.T.L.H."/>
            <person name="Warris S."/>
            <person name="Nguyen H.D.T."/>
            <person name="van Gent-Pelzer M.P.E."/>
            <person name="Joly D.L."/>
            <person name="van de Geest H.C."/>
            <person name="Bonants P.J.M."/>
            <person name="Smith D.S."/>
            <person name="Levesque C.A."/>
            <person name="van der Lee T.A.J."/>
        </authorList>
    </citation>
    <scope>NUCLEOTIDE SEQUENCE [LARGE SCALE GENOMIC DNA]</scope>
    <source>
        <strain evidence="4 5">CBS 809.83</strain>
    </source>
</reference>
<keyword evidence="5" id="KW-1185">Reference proteome</keyword>
<evidence type="ECO:0000313" key="5">
    <source>
        <dbReference type="Proteomes" id="UP000318582"/>
    </source>
</evidence>
<name>A0A507E7X8_9FUNG</name>